<dbReference type="EMBL" id="CM037153">
    <property type="protein sequence ID" value="KAH7856611.1"/>
    <property type="molecule type" value="Genomic_DNA"/>
</dbReference>
<keyword evidence="2" id="KW-1185">Reference proteome</keyword>
<accession>A0ACB7YSF8</accession>
<evidence type="ECO:0000313" key="1">
    <source>
        <dbReference type="EMBL" id="KAH7856611.1"/>
    </source>
</evidence>
<name>A0ACB7YSF8_9ERIC</name>
<organism evidence="1 2">
    <name type="scientific">Vaccinium darrowii</name>
    <dbReference type="NCBI Taxonomy" id="229202"/>
    <lineage>
        <taxon>Eukaryota</taxon>
        <taxon>Viridiplantae</taxon>
        <taxon>Streptophyta</taxon>
        <taxon>Embryophyta</taxon>
        <taxon>Tracheophyta</taxon>
        <taxon>Spermatophyta</taxon>
        <taxon>Magnoliopsida</taxon>
        <taxon>eudicotyledons</taxon>
        <taxon>Gunneridae</taxon>
        <taxon>Pentapetalae</taxon>
        <taxon>asterids</taxon>
        <taxon>Ericales</taxon>
        <taxon>Ericaceae</taxon>
        <taxon>Vaccinioideae</taxon>
        <taxon>Vaccinieae</taxon>
        <taxon>Vaccinium</taxon>
    </lineage>
</organism>
<sequence length="176" mass="20280">MGRRIEEAADYPDFFRHAFKKRLELRQKLLKRNNIQCSLSAMLDCNQKKFLMKFSSWRTTSVRRKIPVVSWHNVTMSKESGWLRIRKIRGMSEALVYGEVYCGEESLQKKVVSFKTGETMKVGVMYKAWEKRFGPWKASVDLIGRNVAPPRAQCFSWAACLGRIKTGAAILVSPLV</sequence>
<proteinExistence type="predicted"/>
<comment type="caution">
    <text evidence="1">The sequence shown here is derived from an EMBL/GenBank/DDBJ whole genome shotgun (WGS) entry which is preliminary data.</text>
</comment>
<gene>
    <name evidence="1" type="ORF">Vadar_003510</name>
</gene>
<reference evidence="1 2" key="1">
    <citation type="journal article" date="2021" name="Hortic Res">
        <title>High-quality reference genome and annotation aids understanding of berry development for evergreen blueberry (Vaccinium darrowii).</title>
        <authorList>
            <person name="Yu J."/>
            <person name="Hulse-Kemp A.M."/>
            <person name="Babiker E."/>
            <person name="Staton M."/>
        </authorList>
    </citation>
    <scope>NUCLEOTIDE SEQUENCE [LARGE SCALE GENOMIC DNA]</scope>
    <source>
        <strain evidence="2">cv. NJ 8807/NJ 8810</strain>
        <tissue evidence="1">Young leaf</tissue>
    </source>
</reference>
<evidence type="ECO:0000313" key="2">
    <source>
        <dbReference type="Proteomes" id="UP000828048"/>
    </source>
</evidence>
<dbReference type="Proteomes" id="UP000828048">
    <property type="component" value="Chromosome 3"/>
</dbReference>
<protein>
    <submittedName>
        <fullName evidence="1">Uncharacterized protein</fullName>
    </submittedName>
</protein>